<dbReference type="AlphaFoldDB" id="S7WC60"/>
<evidence type="ECO:0000256" key="2">
    <source>
        <dbReference type="SAM" id="SignalP"/>
    </source>
</evidence>
<keyword evidence="1" id="KW-1133">Transmembrane helix</keyword>
<keyword evidence="1" id="KW-0812">Transmembrane</keyword>
<feature type="chain" id="PRO_5004558910" evidence="2">
    <location>
        <begin position="19"/>
        <end position="252"/>
    </location>
</feature>
<dbReference type="InParanoid" id="S7WC60"/>
<reference evidence="4" key="1">
    <citation type="journal article" date="2013" name="PLoS Genet.">
        <title>The genome of Spraguea lophii and the basis of host-microsporidian interactions.</title>
        <authorList>
            <person name="Campbell S.E."/>
            <person name="Williams T.A."/>
            <person name="Yousuf A."/>
            <person name="Soanes D.M."/>
            <person name="Paszkiewicz K.H."/>
            <person name="Williams B.A.P."/>
        </authorList>
    </citation>
    <scope>NUCLEOTIDE SEQUENCE [LARGE SCALE GENOMIC DNA]</scope>
    <source>
        <strain evidence="4">42_110</strain>
    </source>
</reference>
<feature type="transmembrane region" description="Helical" evidence="1">
    <location>
        <begin position="215"/>
        <end position="234"/>
    </location>
</feature>
<keyword evidence="1" id="KW-0472">Membrane</keyword>
<feature type="transmembrane region" description="Helical" evidence="1">
    <location>
        <begin position="69"/>
        <end position="87"/>
    </location>
</feature>
<dbReference type="EMBL" id="ATCN01000284">
    <property type="protein sequence ID" value="EPR79367.1"/>
    <property type="molecule type" value="Genomic_DNA"/>
</dbReference>
<evidence type="ECO:0000313" key="4">
    <source>
        <dbReference type="Proteomes" id="UP000014978"/>
    </source>
</evidence>
<feature type="transmembrane region" description="Helical" evidence="1">
    <location>
        <begin position="150"/>
        <end position="168"/>
    </location>
</feature>
<sequence>MFYFSLMIFLSIICAATSESSVSYYGMPFYAYSVSLGVSFSFISFILIESIIFILLFLPIKSLEDFQQLLTCGIGMYWPVLHLIGLIPGINFITITVTTIGFLCMVVVMVFSRNLKFRNLFLSVAAGYVLAYILLNVLKLGLSSNDFFNILVYVFYFLMFSFLLLVLGKQENRRDVHYNICKSVIAAHFLIIIMNVCLVNMIFSKIHMSLSLFSVGRIVYTIIFGVSVPLFYLYTSNREELIEKISKIRGTA</sequence>
<feature type="transmembrane region" description="Helical" evidence="1">
    <location>
        <begin position="180"/>
        <end position="203"/>
    </location>
</feature>
<feature type="signal peptide" evidence="2">
    <location>
        <begin position="1"/>
        <end position="18"/>
    </location>
</feature>
<keyword evidence="2" id="KW-0732">Signal</keyword>
<gene>
    <name evidence="3" type="ORF">SLOPH_813</name>
</gene>
<organism evidence="3 4">
    <name type="scientific">Spraguea lophii (strain 42_110)</name>
    <name type="common">Microsporidian parasite</name>
    <dbReference type="NCBI Taxonomy" id="1358809"/>
    <lineage>
        <taxon>Eukaryota</taxon>
        <taxon>Fungi</taxon>
        <taxon>Fungi incertae sedis</taxon>
        <taxon>Microsporidia</taxon>
        <taxon>Spragueidae</taxon>
        <taxon>Spraguea</taxon>
    </lineage>
</organism>
<comment type="caution">
    <text evidence="3">The sequence shown here is derived from an EMBL/GenBank/DDBJ whole genome shotgun (WGS) entry which is preliminary data.</text>
</comment>
<dbReference type="OMA" id="TCYRDAF"/>
<dbReference type="VEuPathDB" id="MicrosporidiaDB:SLOPH_813"/>
<proteinExistence type="predicted"/>
<dbReference type="Proteomes" id="UP000014978">
    <property type="component" value="Unassembled WGS sequence"/>
</dbReference>
<feature type="transmembrane region" description="Helical" evidence="1">
    <location>
        <begin position="119"/>
        <end position="138"/>
    </location>
</feature>
<feature type="transmembrane region" description="Helical" evidence="1">
    <location>
        <begin position="30"/>
        <end position="57"/>
    </location>
</feature>
<feature type="transmembrane region" description="Helical" evidence="1">
    <location>
        <begin position="93"/>
        <end position="112"/>
    </location>
</feature>
<keyword evidence="4" id="KW-1185">Reference proteome</keyword>
<accession>S7WC60</accession>
<protein>
    <submittedName>
        <fullName evidence="3">Uncharacterized protein</fullName>
    </submittedName>
</protein>
<evidence type="ECO:0000313" key="3">
    <source>
        <dbReference type="EMBL" id="EPR79367.1"/>
    </source>
</evidence>
<name>S7WC60_SPRLO</name>
<evidence type="ECO:0000256" key="1">
    <source>
        <dbReference type="SAM" id="Phobius"/>
    </source>
</evidence>
<dbReference type="HOGENOM" id="CLU_1103379_0_0_1"/>